<dbReference type="InterPro" id="IPR050546">
    <property type="entry name" value="Glycosyl_Hydrlase_16"/>
</dbReference>
<dbReference type="PROSITE" id="PS51762">
    <property type="entry name" value="GH16_2"/>
    <property type="match status" value="1"/>
</dbReference>
<keyword evidence="2" id="KW-0732">Signal</keyword>
<gene>
    <name evidence="4" type="ORF">SAMN04489867_3358</name>
</gene>
<evidence type="ECO:0000313" key="4">
    <source>
        <dbReference type="EMBL" id="SDP66258.1"/>
    </source>
</evidence>
<dbReference type="SUPFAM" id="SSF49899">
    <property type="entry name" value="Concanavalin A-like lectins/glucanases"/>
    <property type="match status" value="1"/>
</dbReference>
<accession>A0A1H0UJW0</accession>
<dbReference type="GO" id="GO:0005975">
    <property type="term" value="P:carbohydrate metabolic process"/>
    <property type="evidence" value="ECO:0007669"/>
    <property type="project" value="InterPro"/>
</dbReference>
<dbReference type="GO" id="GO:0004553">
    <property type="term" value="F:hydrolase activity, hydrolyzing O-glycosyl compounds"/>
    <property type="evidence" value="ECO:0007669"/>
    <property type="project" value="InterPro"/>
</dbReference>
<proteinExistence type="inferred from homology"/>
<organism evidence="4 5">
    <name type="scientific">Pedococcus dokdonensis</name>
    <dbReference type="NCBI Taxonomy" id="443156"/>
    <lineage>
        <taxon>Bacteria</taxon>
        <taxon>Bacillati</taxon>
        <taxon>Actinomycetota</taxon>
        <taxon>Actinomycetes</taxon>
        <taxon>Micrococcales</taxon>
        <taxon>Intrasporangiaceae</taxon>
        <taxon>Pedococcus</taxon>
    </lineage>
</organism>
<dbReference type="AlphaFoldDB" id="A0A1H0UJW0"/>
<evidence type="ECO:0000259" key="3">
    <source>
        <dbReference type="PROSITE" id="PS51762"/>
    </source>
</evidence>
<evidence type="ECO:0000256" key="2">
    <source>
        <dbReference type="SAM" id="SignalP"/>
    </source>
</evidence>
<name>A0A1H0UJW0_9MICO</name>
<dbReference type="InterPro" id="IPR013320">
    <property type="entry name" value="ConA-like_dom_sf"/>
</dbReference>
<dbReference type="InterPro" id="IPR000757">
    <property type="entry name" value="Beta-glucanase-like"/>
</dbReference>
<keyword evidence="4" id="KW-0378">Hydrolase</keyword>
<sequence>MNTRTITRPRLGAGLAVATLLTAAVAAVAPGISDAAAPSAHPAAAAAATKTTWEPRWHSEFGGNAPAKWKGVPDTSRTAWSTANRIMVSQAKKSQAHYLARNVDQRSGNLVITTERHCVKKSATHTNFDLYTNATASVAPCGAGKKAVYSSGRLDMLDAGKQLSGNFKVEFRASMPDQPAVGTRQALWMHNTDQYCDSVDALTNLGEFDALEWYGDRPGRTTATTHMSCKGNGDWKTIRRQHAGPMSNADNTFHVWSVEKVGKRVKYFMDGKQLDGKDVCGAGKFTLTAPVSCAQVMGLPYFLIMNGEVFKDGNNGTGHRSPLDGRRFPKQQLQVDWVRTYTG</sequence>
<dbReference type="PANTHER" id="PTHR10963:SF55">
    <property type="entry name" value="GLYCOSIDE HYDROLASE FAMILY 16 PROTEIN"/>
    <property type="match status" value="1"/>
</dbReference>
<dbReference type="EMBL" id="LT629711">
    <property type="protein sequence ID" value="SDP66258.1"/>
    <property type="molecule type" value="Genomic_DNA"/>
</dbReference>
<evidence type="ECO:0000313" key="5">
    <source>
        <dbReference type="Proteomes" id="UP000199077"/>
    </source>
</evidence>
<reference evidence="5" key="1">
    <citation type="submission" date="2016-10" db="EMBL/GenBank/DDBJ databases">
        <authorList>
            <person name="Varghese N."/>
            <person name="Submissions S."/>
        </authorList>
    </citation>
    <scope>NUCLEOTIDE SEQUENCE [LARGE SCALE GENOMIC DNA]</scope>
    <source>
        <strain evidence="5">DSM 22329</strain>
    </source>
</reference>
<dbReference type="Proteomes" id="UP000199077">
    <property type="component" value="Chromosome I"/>
</dbReference>
<dbReference type="OrthoDB" id="9809583at2"/>
<dbReference type="PANTHER" id="PTHR10963">
    <property type="entry name" value="GLYCOSYL HYDROLASE-RELATED"/>
    <property type="match status" value="1"/>
</dbReference>
<dbReference type="Pfam" id="PF00722">
    <property type="entry name" value="Glyco_hydro_16"/>
    <property type="match status" value="1"/>
</dbReference>
<feature type="signal peptide" evidence="2">
    <location>
        <begin position="1"/>
        <end position="26"/>
    </location>
</feature>
<keyword evidence="5" id="KW-1185">Reference proteome</keyword>
<dbReference type="Gene3D" id="2.60.120.200">
    <property type="match status" value="1"/>
</dbReference>
<dbReference type="RefSeq" id="WP_091788049.1">
    <property type="nucleotide sequence ID" value="NZ_LT629711.1"/>
</dbReference>
<comment type="similarity">
    <text evidence="1">Belongs to the glycosyl hydrolase 16 family.</text>
</comment>
<evidence type="ECO:0000256" key="1">
    <source>
        <dbReference type="ARBA" id="ARBA00006865"/>
    </source>
</evidence>
<protein>
    <submittedName>
        <fullName evidence="4">Glycosyl hydrolases family 16</fullName>
    </submittedName>
</protein>
<feature type="domain" description="GH16" evidence="3">
    <location>
        <begin position="67"/>
        <end position="343"/>
    </location>
</feature>
<dbReference type="STRING" id="443156.SAMN04489867_3358"/>
<feature type="chain" id="PRO_5038968409" evidence="2">
    <location>
        <begin position="27"/>
        <end position="343"/>
    </location>
</feature>